<protein>
    <submittedName>
        <fullName evidence="2">Uncharacterized protein</fullName>
    </submittedName>
</protein>
<keyword evidence="3" id="KW-1185">Reference proteome</keyword>
<evidence type="ECO:0000256" key="1">
    <source>
        <dbReference type="SAM" id="MobiDB-lite"/>
    </source>
</evidence>
<organism evidence="2 3">
    <name type="scientific">Datura stramonium</name>
    <name type="common">Jimsonweed</name>
    <name type="synonym">Common thornapple</name>
    <dbReference type="NCBI Taxonomy" id="4076"/>
    <lineage>
        <taxon>Eukaryota</taxon>
        <taxon>Viridiplantae</taxon>
        <taxon>Streptophyta</taxon>
        <taxon>Embryophyta</taxon>
        <taxon>Tracheophyta</taxon>
        <taxon>Spermatophyta</taxon>
        <taxon>Magnoliopsida</taxon>
        <taxon>eudicotyledons</taxon>
        <taxon>Gunneridae</taxon>
        <taxon>Pentapetalae</taxon>
        <taxon>asterids</taxon>
        <taxon>lamiids</taxon>
        <taxon>Solanales</taxon>
        <taxon>Solanaceae</taxon>
        <taxon>Solanoideae</taxon>
        <taxon>Datureae</taxon>
        <taxon>Datura</taxon>
    </lineage>
</organism>
<reference evidence="2 3" key="1">
    <citation type="journal article" date="2021" name="BMC Genomics">
        <title>Datura genome reveals duplications of psychoactive alkaloid biosynthetic genes and high mutation rate following tissue culture.</title>
        <authorList>
            <person name="Rajewski A."/>
            <person name="Carter-House D."/>
            <person name="Stajich J."/>
            <person name="Litt A."/>
        </authorList>
    </citation>
    <scope>NUCLEOTIDE SEQUENCE [LARGE SCALE GENOMIC DNA]</scope>
    <source>
        <strain evidence="2">AR-01</strain>
    </source>
</reference>
<gene>
    <name evidence="2" type="ORF">HAX54_011394</name>
</gene>
<sequence length="195" mass="22738">MITDVEMKEPAATETVNNPSAGDGEMMKKKSGIEMIREKFKEWDAWPYQHQFFNKDESLNWCPLVFTVCRNEAGAERMLNSFYDICHSYKSFDFSIEPMIIGELKNYSFSELQAMTNFKRGMEIQETLSGRLFHGTIVEGSVNRPVIVKTWDFLMPLKDEHAHRLYRFCVCSPDRCKSCPRHVWLWGHPLRAPDG</sequence>
<proteinExistence type="predicted"/>
<feature type="region of interest" description="Disordered" evidence="1">
    <location>
        <begin position="1"/>
        <end position="25"/>
    </location>
</feature>
<dbReference type="Proteomes" id="UP000823775">
    <property type="component" value="Unassembled WGS sequence"/>
</dbReference>
<evidence type="ECO:0000313" key="2">
    <source>
        <dbReference type="EMBL" id="MCD7471107.1"/>
    </source>
</evidence>
<accession>A0ABS8TKM6</accession>
<comment type="caution">
    <text evidence="2">The sequence shown here is derived from an EMBL/GenBank/DDBJ whole genome shotgun (WGS) entry which is preliminary data.</text>
</comment>
<feature type="compositionally biased region" description="Basic and acidic residues" evidence="1">
    <location>
        <begin position="1"/>
        <end position="11"/>
    </location>
</feature>
<evidence type="ECO:0000313" key="3">
    <source>
        <dbReference type="Proteomes" id="UP000823775"/>
    </source>
</evidence>
<dbReference type="EMBL" id="JACEIK010001645">
    <property type="protein sequence ID" value="MCD7471107.1"/>
    <property type="molecule type" value="Genomic_DNA"/>
</dbReference>
<name>A0ABS8TKM6_DATST</name>